<protein>
    <recommendedName>
        <fullName evidence="1">N-acyl amino acid synthase FeeM catalytic core domain-containing protein</fullName>
    </recommendedName>
</protein>
<dbReference type="HOGENOM" id="CLU_085044_0_0_5"/>
<feature type="domain" description="N-acyl amino acid synthase FeeM catalytic core" evidence="1">
    <location>
        <begin position="37"/>
        <end position="195"/>
    </location>
</feature>
<reference evidence="2" key="1">
    <citation type="submission" date="2010-12" db="EMBL/GenBank/DDBJ databases">
        <title>Complete sequence of Rhodopseudomonas palustris DX-1.</title>
        <authorList>
            <consortium name="US DOE Joint Genome Institute"/>
            <person name="Lucas S."/>
            <person name="Copeland A."/>
            <person name="Lapidus A."/>
            <person name="Cheng J.-F."/>
            <person name="Goodwin L."/>
            <person name="Pitluck S."/>
            <person name="Misra M."/>
            <person name="Chertkov O."/>
            <person name="Detter J.C."/>
            <person name="Han C."/>
            <person name="Tapia R."/>
            <person name="Land M."/>
            <person name="Hauser L."/>
            <person name="Kyrpides N."/>
            <person name="Ivanova N."/>
            <person name="Ovchinnikova G."/>
            <person name="Logan B."/>
            <person name="Oda Y."/>
            <person name="Harwood C."/>
            <person name="Woyke T."/>
        </authorList>
    </citation>
    <scope>NUCLEOTIDE SEQUENCE [LARGE SCALE GENOMIC DNA]</scope>
    <source>
        <strain evidence="2">DX-1</strain>
    </source>
</reference>
<accession>E6VFC7</accession>
<dbReference type="eggNOG" id="COG3916">
    <property type="taxonomic scope" value="Bacteria"/>
</dbReference>
<dbReference type="STRING" id="652103.Rpdx1_1292"/>
<evidence type="ECO:0000313" key="2">
    <source>
        <dbReference type="EMBL" id="ADU42915.1"/>
    </source>
</evidence>
<dbReference type="Gene3D" id="3.40.630.30">
    <property type="match status" value="1"/>
</dbReference>
<dbReference type="KEGG" id="rpx:Rpdx1_1292"/>
<evidence type="ECO:0000259" key="1">
    <source>
        <dbReference type="Pfam" id="PF21926"/>
    </source>
</evidence>
<organism evidence="2 3">
    <name type="scientific">Rhodopseudomonas palustris (strain DX-1)</name>
    <dbReference type="NCBI Taxonomy" id="652103"/>
    <lineage>
        <taxon>Bacteria</taxon>
        <taxon>Pseudomonadati</taxon>
        <taxon>Pseudomonadota</taxon>
        <taxon>Alphaproteobacteria</taxon>
        <taxon>Hyphomicrobiales</taxon>
        <taxon>Nitrobacteraceae</taxon>
        <taxon>Rhodopseudomonas</taxon>
    </lineage>
</organism>
<name>E6VFC7_RHOPX</name>
<dbReference type="InterPro" id="IPR016181">
    <property type="entry name" value="Acyl_CoA_acyltransferase"/>
</dbReference>
<gene>
    <name evidence="2" type="ordered locus">Rpdx1_1292</name>
</gene>
<dbReference type="EMBL" id="CP002418">
    <property type="protein sequence ID" value="ADU42915.1"/>
    <property type="molecule type" value="Genomic_DNA"/>
</dbReference>
<evidence type="ECO:0000313" key="3">
    <source>
        <dbReference type="Proteomes" id="UP000001402"/>
    </source>
</evidence>
<dbReference type="InterPro" id="IPR054597">
    <property type="entry name" value="FeeM_cat"/>
</dbReference>
<proteinExistence type="predicted"/>
<dbReference type="Pfam" id="PF21926">
    <property type="entry name" value="FeeM"/>
    <property type="match status" value="1"/>
</dbReference>
<dbReference type="SUPFAM" id="SSF55729">
    <property type="entry name" value="Acyl-CoA N-acyltransferases (Nat)"/>
    <property type="match status" value="1"/>
</dbReference>
<sequence>MVAVRQGQQQGSVAARRLALLDKVEYRLAETDAEREAIYRLRYRAYLKEGAIDSNSTGIVTDRYDDLPNSWIFGVFYEGALSSSLRITVGSPDYPACPSMDVFPDFLEPWLADGKVIVDPTRFVADPVNANRLPELPYLTLRLAYVSCEHFKADIGLASVRTEHQAFYRRVMMRLICASRPYPGLKKPISLMEIDFPAMHEKLFARYPFLRSTASERHSLFARSRHVPTLAFTEVPGVAPVVVADRYHL</sequence>
<dbReference type="OrthoDB" id="9812697at2"/>
<dbReference type="Proteomes" id="UP000001402">
    <property type="component" value="Chromosome"/>
</dbReference>
<dbReference type="BioCyc" id="RPAL652103:RPDX1_RS06375-MONOMER"/>
<dbReference type="AlphaFoldDB" id="E6VFC7"/>